<evidence type="ECO:0000313" key="7">
    <source>
        <dbReference type="Proteomes" id="UP000094043"/>
    </source>
</evidence>
<feature type="transmembrane region" description="Helical" evidence="5">
    <location>
        <begin position="97"/>
        <end position="120"/>
    </location>
</feature>
<feature type="transmembrane region" description="Helical" evidence="5">
    <location>
        <begin position="25"/>
        <end position="44"/>
    </location>
</feature>
<evidence type="ECO:0000256" key="4">
    <source>
        <dbReference type="ARBA" id="ARBA00023136"/>
    </source>
</evidence>
<dbReference type="EMBL" id="CP143784">
    <property type="protein sequence ID" value="WVN85195.1"/>
    <property type="molecule type" value="Genomic_DNA"/>
</dbReference>
<keyword evidence="4 5" id="KW-0472">Membrane</keyword>
<reference evidence="6" key="3">
    <citation type="submission" date="2024-01" db="EMBL/GenBank/DDBJ databases">
        <authorList>
            <person name="Coelho M.A."/>
            <person name="David-Palma M."/>
            <person name="Shea T."/>
            <person name="Sun S."/>
            <person name="Cuomo C.A."/>
            <person name="Heitman J."/>
        </authorList>
    </citation>
    <scope>NUCLEOTIDE SEQUENCE</scope>
    <source>
        <strain evidence="6">CBS 7841</strain>
    </source>
</reference>
<organism evidence="6 7">
    <name type="scientific">Cryptococcus depauperatus CBS 7841</name>
    <dbReference type="NCBI Taxonomy" id="1295531"/>
    <lineage>
        <taxon>Eukaryota</taxon>
        <taxon>Fungi</taxon>
        <taxon>Dikarya</taxon>
        <taxon>Basidiomycota</taxon>
        <taxon>Agaricomycotina</taxon>
        <taxon>Tremellomycetes</taxon>
        <taxon>Tremellales</taxon>
        <taxon>Cryptococcaceae</taxon>
        <taxon>Cryptococcus</taxon>
    </lineage>
</organism>
<dbReference type="GO" id="GO:0012505">
    <property type="term" value="C:endomembrane system"/>
    <property type="evidence" value="ECO:0007669"/>
    <property type="project" value="UniProtKB-SubCell"/>
</dbReference>
<evidence type="ECO:0000256" key="5">
    <source>
        <dbReference type="SAM" id="Phobius"/>
    </source>
</evidence>
<gene>
    <name evidence="6" type="ORF">L203_100340</name>
</gene>
<protein>
    <submittedName>
        <fullName evidence="6">Uncharacterized protein</fullName>
    </submittedName>
</protein>
<dbReference type="PANTHER" id="PTHR10989:SF16">
    <property type="entry name" value="AT02829P-RELATED"/>
    <property type="match status" value="1"/>
</dbReference>
<comment type="subcellular location">
    <subcellularLocation>
        <location evidence="1">Endomembrane system</location>
        <topology evidence="1">Multi-pass membrane protein</topology>
    </subcellularLocation>
</comment>
<reference evidence="6" key="2">
    <citation type="journal article" date="2022" name="Elife">
        <title>Obligate sexual reproduction of a homothallic fungus closely related to the Cryptococcus pathogenic species complex.</title>
        <authorList>
            <person name="Passer A.R."/>
            <person name="Clancey S.A."/>
            <person name="Shea T."/>
            <person name="David-Palma M."/>
            <person name="Averette A.F."/>
            <person name="Boekhout T."/>
            <person name="Porcel B.M."/>
            <person name="Nowrousian M."/>
            <person name="Cuomo C.A."/>
            <person name="Sun S."/>
            <person name="Heitman J."/>
            <person name="Coelho M.A."/>
        </authorList>
    </citation>
    <scope>NUCLEOTIDE SEQUENCE</scope>
    <source>
        <strain evidence="6">CBS 7841</strain>
    </source>
</reference>
<evidence type="ECO:0000256" key="3">
    <source>
        <dbReference type="ARBA" id="ARBA00022989"/>
    </source>
</evidence>
<dbReference type="InterPro" id="IPR006838">
    <property type="entry name" value="ADTRP_AIG1"/>
</dbReference>
<dbReference type="KEGG" id="cdep:91084556"/>
<keyword evidence="7" id="KW-1185">Reference proteome</keyword>
<evidence type="ECO:0000313" key="6">
    <source>
        <dbReference type="EMBL" id="WVN85195.1"/>
    </source>
</evidence>
<dbReference type="AlphaFoldDB" id="A0AAJ8LVS5"/>
<evidence type="ECO:0000256" key="1">
    <source>
        <dbReference type="ARBA" id="ARBA00004127"/>
    </source>
</evidence>
<keyword evidence="3 5" id="KW-1133">Transmembrane helix</keyword>
<feature type="transmembrane region" description="Helical" evidence="5">
    <location>
        <begin position="64"/>
        <end position="85"/>
    </location>
</feature>
<proteinExistence type="predicted"/>
<dbReference type="PANTHER" id="PTHR10989">
    <property type="entry name" value="ANDROGEN-INDUCED PROTEIN 1-RELATED"/>
    <property type="match status" value="1"/>
</dbReference>
<accession>A0AAJ8LVS5</accession>
<dbReference type="RefSeq" id="XP_066065896.1">
    <property type="nucleotide sequence ID" value="XM_066209799.1"/>
</dbReference>
<dbReference type="GO" id="GO:0016020">
    <property type="term" value="C:membrane"/>
    <property type="evidence" value="ECO:0007669"/>
    <property type="project" value="InterPro"/>
</dbReference>
<dbReference type="Proteomes" id="UP000094043">
    <property type="component" value="Chromosome 1"/>
</dbReference>
<name>A0AAJ8LVS5_9TREE</name>
<sequence>MVNPAKPYEDIPAVKTTAVPPKTPYFGRLFFHIGTVAVMAQGFLAMKKITLGQFIRPQGSMEYLTILGLVCSGIVMVLSGASDLLPNINTIKLVKRVFLLVSLPAELVISLIYWSIIIIAPELMLPPTSPSASQGEASSSSAQPDLFRIPLWMDLSMHLLPTVALLLGRF</sequence>
<evidence type="ECO:0000256" key="2">
    <source>
        <dbReference type="ARBA" id="ARBA00022692"/>
    </source>
</evidence>
<keyword evidence="2 5" id="KW-0812">Transmembrane</keyword>
<dbReference type="GeneID" id="91084556"/>
<reference evidence="6" key="1">
    <citation type="submission" date="2016-06" db="EMBL/GenBank/DDBJ databases">
        <authorList>
            <person name="Cuomo C."/>
            <person name="Litvintseva A."/>
            <person name="Heitman J."/>
            <person name="Chen Y."/>
            <person name="Sun S."/>
            <person name="Springer D."/>
            <person name="Dromer F."/>
            <person name="Young S."/>
            <person name="Zeng Q."/>
            <person name="Chapman S."/>
            <person name="Gujja S."/>
            <person name="Saif S."/>
            <person name="Birren B."/>
        </authorList>
    </citation>
    <scope>NUCLEOTIDE SEQUENCE</scope>
    <source>
        <strain evidence="6">CBS 7841</strain>
    </source>
</reference>
<dbReference type="Pfam" id="PF04750">
    <property type="entry name" value="Far-17a_AIG1"/>
    <property type="match status" value="1"/>
</dbReference>